<evidence type="ECO:0000313" key="2">
    <source>
        <dbReference type="EMBL" id="GAA2213364.1"/>
    </source>
</evidence>
<sequence length="260" mass="29060">MRELRETAGISGKRLATVAGVTQPTISKIETGKMLPSVEMVTRLAEAIGLSDEVEEDLLEELARVSTDIATWRRSGGRGEAKQAMLAERERATLVRRSFHPAVVPGLLQTAEYARQIFARSMFLTEEEMTRAVATRMERQTLLYATGHRFEFLITEAALRVRLGPAEVMRAQLDRLVNISTLTNVRLGVVPWSAEPPRVALHGFAIFDGERVTVETYTSELTLTDPRDIETYTRLLEDLSTVALFDEGARTLLRSMSHEA</sequence>
<evidence type="ECO:0000259" key="1">
    <source>
        <dbReference type="PROSITE" id="PS50943"/>
    </source>
</evidence>
<dbReference type="Pfam" id="PF01381">
    <property type="entry name" value="HTH_3"/>
    <property type="match status" value="1"/>
</dbReference>
<organism evidence="2 3">
    <name type="scientific">Nonomuraea monospora</name>
    <dbReference type="NCBI Taxonomy" id="568818"/>
    <lineage>
        <taxon>Bacteria</taxon>
        <taxon>Bacillati</taxon>
        <taxon>Actinomycetota</taxon>
        <taxon>Actinomycetes</taxon>
        <taxon>Streptosporangiales</taxon>
        <taxon>Streptosporangiaceae</taxon>
        <taxon>Nonomuraea</taxon>
    </lineage>
</organism>
<feature type="domain" description="HTH cro/C1-type" evidence="1">
    <location>
        <begin position="1"/>
        <end position="54"/>
    </location>
</feature>
<dbReference type="InterPro" id="IPR043917">
    <property type="entry name" value="DUF5753"/>
</dbReference>
<dbReference type="Gene3D" id="1.10.260.40">
    <property type="entry name" value="lambda repressor-like DNA-binding domains"/>
    <property type="match status" value="1"/>
</dbReference>
<dbReference type="PROSITE" id="PS50943">
    <property type="entry name" value="HTH_CROC1"/>
    <property type="match status" value="1"/>
</dbReference>
<dbReference type="Proteomes" id="UP001499843">
    <property type="component" value="Unassembled WGS sequence"/>
</dbReference>
<gene>
    <name evidence="2" type="ORF">GCM10009850_088260</name>
</gene>
<dbReference type="Pfam" id="PF19054">
    <property type="entry name" value="DUF5753"/>
    <property type="match status" value="1"/>
</dbReference>
<dbReference type="SUPFAM" id="SSF47413">
    <property type="entry name" value="lambda repressor-like DNA-binding domains"/>
    <property type="match status" value="1"/>
</dbReference>
<comment type="caution">
    <text evidence="2">The sequence shown here is derived from an EMBL/GenBank/DDBJ whole genome shotgun (WGS) entry which is preliminary data.</text>
</comment>
<proteinExistence type="predicted"/>
<dbReference type="InterPro" id="IPR001387">
    <property type="entry name" value="Cro/C1-type_HTH"/>
</dbReference>
<evidence type="ECO:0000313" key="3">
    <source>
        <dbReference type="Proteomes" id="UP001499843"/>
    </source>
</evidence>
<name>A0ABN3CV69_9ACTN</name>
<accession>A0ABN3CV69</accession>
<dbReference type="SMART" id="SM00530">
    <property type="entry name" value="HTH_XRE"/>
    <property type="match status" value="1"/>
</dbReference>
<protein>
    <submittedName>
        <fullName evidence="2">Helix-turn-helix transcriptional regulator</fullName>
    </submittedName>
</protein>
<dbReference type="InterPro" id="IPR010982">
    <property type="entry name" value="Lambda_DNA-bd_dom_sf"/>
</dbReference>
<dbReference type="EMBL" id="BAAAQX010000032">
    <property type="protein sequence ID" value="GAA2213364.1"/>
    <property type="molecule type" value="Genomic_DNA"/>
</dbReference>
<dbReference type="CDD" id="cd00093">
    <property type="entry name" value="HTH_XRE"/>
    <property type="match status" value="1"/>
</dbReference>
<reference evidence="2 3" key="1">
    <citation type="journal article" date="2019" name="Int. J. Syst. Evol. Microbiol.">
        <title>The Global Catalogue of Microorganisms (GCM) 10K type strain sequencing project: providing services to taxonomists for standard genome sequencing and annotation.</title>
        <authorList>
            <consortium name="The Broad Institute Genomics Platform"/>
            <consortium name="The Broad Institute Genome Sequencing Center for Infectious Disease"/>
            <person name="Wu L."/>
            <person name="Ma J."/>
        </authorList>
    </citation>
    <scope>NUCLEOTIDE SEQUENCE [LARGE SCALE GENOMIC DNA]</scope>
    <source>
        <strain evidence="2 3">JCM 16114</strain>
    </source>
</reference>
<keyword evidence="3" id="KW-1185">Reference proteome</keyword>